<evidence type="ECO:0000256" key="5">
    <source>
        <dbReference type="ARBA" id="ARBA00022448"/>
    </source>
</evidence>
<dbReference type="EMBL" id="GBGD01000153">
    <property type="protein sequence ID" value="JAC88736.1"/>
    <property type="molecule type" value="mRNA"/>
</dbReference>
<dbReference type="SUPFAM" id="SSF81811">
    <property type="entry name" value="Helical domain of Sec23/24"/>
    <property type="match status" value="1"/>
</dbReference>
<accession>A0A069DY27</accession>
<evidence type="ECO:0000313" key="19">
    <source>
        <dbReference type="EMBL" id="JAC88736.1"/>
    </source>
</evidence>
<dbReference type="GO" id="GO:0006886">
    <property type="term" value="P:intracellular protein transport"/>
    <property type="evidence" value="ECO:0007669"/>
    <property type="project" value="InterPro"/>
</dbReference>
<feature type="region of interest" description="Disordered" evidence="13">
    <location>
        <begin position="388"/>
        <end position="416"/>
    </location>
</feature>
<name>A0A069DY27_9HEMI</name>
<dbReference type="Gene3D" id="3.40.50.410">
    <property type="entry name" value="von Willebrand factor, type A domain"/>
    <property type="match status" value="1"/>
</dbReference>
<dbReference type="PANTHER" id="PTHR13803:SF39">
    <property type="entry name" value="SECRETORY 24AB, ISOFORM A"/>
    <property type="match status" value="1"/>
</dbReference>
<dbReference type="Gene3D" id="2.60.40.1670">
    <property type="entry name" value="beta-sandwich domain of Sec23/24"/>
    <property type="match status" value="1"/>
</dbReference>
<comment type="similarity">
    <text evidence="4">Belongs to the SEC23/SEC24 family. SEC24 subfamily.</text>
</comment>
<dbReference type="InterPro" id="IPR006895">
    <property type="entry name" value="Znf_Sec23_Sec24"/>
</dbReference>
<feature type="compositionally biased region" description="Polar residues" evidence="13">
    <location>
        <begin position="388"/>
        <end position="400"/>
    </location>
</feature>
<evidence type="ECO:0000256" key="8">
    <source>
        <dbReference type="ARBA" id="ARBA00022892"/>
    </source>
</evidence>
<dbReference type="InterPro" id="IPR036174">
    <property type="entry name" value="Znf_Sec23_Sec24_sf"/>
</dbReference>
<dbReference type="InterPro" id="IPR006900">
    <property type="entry name" value="Sec23/24_helical_dom"/>
</dbReference>
<dbReference type="GO" id="GO:0000149">
    <property type="term" value="F:SNARE binding"/>
    <property type="evidence" value="ECO:0007669"/>
    <property type="project" value="TreeGrafter"/>
</dbReference>
<keyword evidence="6" id="KW-0963">Cytoplasm</keyword>
<evidence type="ECO:0000256" key="3">
    <source>
        <dbReference type="ARBA" id="ARBA00004397"/>
    </source>
</evidence>
<evidence type="ECO:0000256" key="10">
    <source>
        <dbReference type="ARBA" id="ARBA00023034"/>
    </source>
</evidence>
<dbReference type="InterPro" id="IPR007123">
    <property type="entry name" value="Gelsolin-like_dom"/>
</dbReference>
<dbReference type="SUPFAM" id="SSF82754">
    <property type="entry name" value="C-terminal, gelsolin-like domain of Sec23/24"/>
    <property type="match status" value="1"/>
</dbReference>
<dbReference type="InterPro" id="IPR050550">
    <property type="entry name" value="SEC23_SEC24_subfamily"/>
</dbReference>
<evidence type="ECO:0000259" key="16">
    <source>
        <dbReference type="Pfam" id="PF04811"/>
    </source>
</evidence>
<dbReference type="InterPro" id="IPR012990">
    <property type="entry name" value="Beta-sandwich_Sec23_24"/>
</dbReference>
<dbReference type="Gene3D" id="2.30.30.380">
    <property type="entry name" value="Zn-finger domain of Sec23/24"/>
    <property type="match status" value="1"/>
</dbReference>
<dbReference type="Pfam" id="PF04810">
    <property type="entry name" value="zf-Sec23_Sec24"/>
    <property type="match status" value="1"/>
</dbReference>
<feature type="domain" description="Sec23/Sec24 trunk" evidence="16">
    <location>
        <begin position="641"/>
        <end position="880"/>
    </location>
</feature>
<dbReference type="Gene3D" id="3.40.20.10">
    <property type="entry name" value="Severin"/>
    <property type="match status" value="1"/>
</dbReference>
<dbReference type="Gene3D" id="1.20.120.730">
    <property type="entry name" value="Sec23/Sec24 helical domain"/>
    <property type="match status" value="1"/>
</dbReference>
<dbReference type="PANTHER" id="PTHR13803">
    <property type="entry name" value="SEC24-RELATED PROTEIN"/>
    <property type="match status" value="1"/>
</dbReference>
<evidence type="ECO:0000259" key="15">
    <source>
        <dbReference type="Pfam" id="PF04810"/>
    </source>
</evidence>
<dbReference type="SUPFAM" id="SSF81995">
    <property type="entry name" value="beta-sandwich domain of Sec23/24"/>
    <property type="match status" value="1"/>
</dbReference>
<dbReference type="GO" id="GO:0000139">
    <property type="term" value="C:Golgi membrane"/>
    <property type="evidence" value="ECO:0007669"/>
    <property type="project" value="UniProtKB-SubCell"/>
</dbReference>
<dbReference type="InterPro" id="IPR036465">
    <property type="entry name" value="vWFA_dom_sf"/>
</dbReference>
<keyword evidence="5" id="KW-0813">Transport</keyword>
<evidence type="ECO:0000256" key="11">
    <source>
        <dbReference type="ARBA" id="ARBA00023136"/>
    </source>
</evidence>
<keyword evidence="12" id="KW-0968">Cytoplasmic vesicle</keyword>
<sequence length="1233" mass="137390">MNGQPYNYSGSNSGNATPTPSSTSYPASLSSQSSRDTSPTRLPLNVNHINQEKSSNSLTNYSVNYKSQDPVFNSAYPHNYNETLNSSHNRQYESNNSNEFNLNSRLSQNQMRQISPLATSQVNSNVSAPNPKSQNPSLDSNPLYTEQKQLLTNQLICNQKSDNISAQERSLDGCNYSAQKNQDIAAGHSGMGDNFGRYGVPNQNFRNDNQYSAVQPGKVEHYQNQNSWPPGQSHPQMSQKPVIYPASQTTDSYNSMPSQNQGVPITMPTNDLKNNIQSVYQPTPYLQQHNNYTGSYGVVSNTRGTPYSGMPTSPISRQTQEEPLSSGPPRTNVLGIIPYATEPVTAVSQGGMGSIKTVTSPPVPNHINPQNTTKVPPSYNQPSQINKTMQQNQPNRSPVMSSPPVARGVTPSIQMPPKAYPAQYGNSRPPDNYGSSQINQQPIYQNFNYQQQYNQIPGPYYGSPDDLANQMSCLNVAQAGYSKLWGREAVDLLKSRDILPVTKVEPPPIRLPQEYYESSNCSPEIFRCTLTKIPETKSLLDKSRLPLGVLIHPFKDLNQLSVIQCSVIVRCRSCRTYINPFVYFVDSKRWKCNLCFRVNDLPEEFQYDPLTKTYGDPSRRPEIKSATIEFIAPSEYMVRPPQPAAYVFVIDVSRLGVEAGYLQVFCESLLSQLEALPGDSRTAVGFITFDSTVHYYSLAETQAQPHQMVIVDIDDMFVPCPDNLLVNLNECLGLIRDLLRELPNKYKESYDTGSALGSALQAAYKLLAATGGRITVFQSCLANCGPGKLIPREDPAQRSGESVSQTMLNPVTDFYKKLALDCSGQHIAVDLFILNSQFVDLATLSGISKFSGGCIYHFPLFNVKNALHVDALQRSLQRYLCRKIGFESVMRLRCTRGLSIHTFHGNFFVRSTDLLSLPNVNPDAGFGMQVSIDENLTDVQNVCFQAALLYTSSKGERRIRVHTLCLPIASNLSDVLHSADQQCIIGLLAKMAVDRCHQSSLSDAREAFVNVVADMLSAFKLTQSYNSSTSLMAPGSLKLLPLYILALLKYVAFRTGQSTRLDDRVFAMCQMKSLPLTQLIQTIYPDLYPVHNLHEYPKINLGEDSVVQPPLLHLTAERIDSHGIYLMDDGDSIIIYVGHNISPHLAINLFSAPSFSSINAHMYELPELNNPESKELRNFVNYLQNDKPVPPTVQIIRDDSAHRQIFLEKLIEDKTDAGHSYYEFLQRVKVLVK</sequence>
<evidence type="ECO:0000256" key="7">
    <source>
        <dbReference type="ARBA" id="ARBA00022824"/>
    </source>
</evidence>
<feature type="compositionally biased region" description="Polar residues" evidence="13">
    <location>
        <begin position="1"/>
        <end position="16"/>
    </location>
</feature>
<dbReference type="Pfam" id="PF04815">
    <property type="entry name" value="Sec23_helical"/>
    <property type="match status" value="1"/>
</dbReference>
<dbReference type="InterPro" id="IPR036180">
    <property type="entry name" value="Gelsolin-like_dom_sf"/>
</dbReference>
<feature type="domain" description="Sec23/Sec24 beta-sandwich" evidence="18">
    <location>
        <begin position="885"/>
        <end position="968"/>
    </location>
</feature>
<organism evidence="19">
    <name type="scientific">Panstrongylus megistus</name>
    <dbReference type="NCBI Taxonomy" id="65343"/>
    <lineage>
        <taxon>Eukaryota</taxon>
        <taxon>Metazoa</taxon>
        <taxon>Ecdysozoa</taxon>
        <taxon>Arthropoda</taxon>
        <taxon>Hexapoda</taxon>
        <taxon>Insecta</taxon>
        <taxon>Pterygota</taxon>
        <taxon>Neoptera</taxon>
        <taxon>Paraneoptera</taxon>
        <taxon>Hemiptera</taxon>
        <taxon>Heteroptera</taxon>
        <taxon>Panheteroptera</taxon>
        <taxon>Cimicomorpha</taxon>
        <taxon>Reduviidae</taxon>
        <taxon>Triatominae</taxon>
        <taxon>Panstrongylus</taxon>
    </lineage>
</organism>
<evidence type="ECO:0000256" key="1">
    <source>
        <dbReference type="ARBA" id="ARBA00004299"/>
    </source>
</evidence>
<evidence type="ECO:0000256" key="9">
    <source>
        <dbReference type="ARBA" id="ARBA00022927"/>
    </source>
</evidence>
<evidence type="ECO:0000259" key="18">
    <source>
        <dbReference type="Pfam" id="PF08033"/>
    </source>
</evidence>
<keyword evidence="7" id="KW-0256">Endoplasmic reticulum</keyword>
<protein>
    <submittedName>
        <fullName evidence="19">Putative vesicle coat complex copii subunit sfb3</fullName>
    </submittedName>
</protein>
<dbReference type="Pfam" id="PF04811">
    <property type="entry name" value="Sec23_trunk"/>
    <property type="match status" value="1"/>
</dbReference>
<dbReference type="GO" id="GO:0090110">
    <property type="term" value="P:COPII-coated vesicle cargo loading"/>
    <property type="evidence" value="ECO:0007669"/>
    <property type="project" value="TreeGrafter"/>
</dbReference>
<dbReference type="Pfam" id="PF08033">
    <property type="entry name" value="Sec23_BS"/>
    <property type="match status" value="1"/>
</dbReference>
<feature type="domain" description="Sec23/Sec24 helical" evidence="17">
    <location>
        <begin position="980"/>
        <end position="1080"/>
    </location>
</feature>
<keyword evidence="8" id="KW-0931">ER-Golgi transport</keyword>
<dbReference type="InterPro" id="IPR029006">
    <property type="entry name" value="ADF-H/Gelsolin-like_dom_sf"/>
</dbReference>
<dbReference type="SUPFAM" id="SSF82919">
    <property type="entry name" value="Zn-finger domain of Sec23/24"/>
    <property type="match status" value="1"/>
</dbReference>
<proteinExistence type="evidence at transcript level"/>
<feature type="region of interest" description="Disordered" evidence="13">
    <location>
        <begin position="306"/>
        <end position="328"/>
    </location>
</feature>
<feature type="region of interest" description="Disordered" evidence="13">
    <location>
        <begin position="120"/>
        <end position="142"/>
    </location>
</feature>
<keyword evidence="10" id="KW-0333">Golgi apparatus</keyword>
<dbReference type="GO" id="GO:0005789">
    <property type="term" value="C:endoplasmic reticulum membrane"/>
    <property type="evidence" value="ECO:0007669"/>
    <property type="project" value="UniProtKB-SubCell"/>
</dbReference>
<feature type="compositionally biased region" description="Polar residues" evidence="13">
    <location>
        <begin position="306"/>
        <end position="323"/>
    </location>
</feature>
<reference evidence="19" key="1">
    <citation type="journal article" date="2015" name="J. Med. Entomol.">
        <title>A Deep Insight Into the Sialotranscriptome of the Chagas Disease Vector, Panstrongylus megistus (Hemiptera: Heteroptera).</title>
        <authorList>
            <person name="Ribeiro J.M."/>
            <person name="Schwarz A."/>
            <person name="Francischetti I.M."/>
        </authorList>
    </citation>
    <scope>NUCLEOTIDE SEQUENCE</scope>
    <source>
        <tissue evidence="19">Salivary glands</tissue>
    </source>
</reference>
<dbReference type="AlphaFoldDB" id="A0A069DY27"/>
<evidence type="ECO:0000259" key="14">
    <source>
        <dbReference type="Pfam" id="PF00626"/>
    </source>
</evidence>
<evidence type="ECO:0000256" key="13">
    <source>
        <dbReference type="SAM" id="MobiDB-lite"/>
    </source>
</evidence>
<feature type="region of interest" description="Disordered" evidence="13">
    <location>
        <begin position="1"/>
        <end position="43"/>
    </location>
</feature>
<dbReference type="InterPro" id="IPR036175">
    <property type="entry name" value="Sec23/24_helical_dom_sf"/>
</dbReference>
<dbReference type="Pfam" id="PF00626">
    <property type="entry name" value="Gelsolin"/>
    <property type="match status" value="1"/>
</dbReference>
<dbReference type="GO" id="GO:0030127">
    <property type="term" value="C:COPII vesicle coat"/>
    <property type="evidence" value="ECO:0007669"/>
    <property type="project" value="InterPro"/>
</dbReference>
<dbReference type="SUPFAM" id="SSF53300">
    <property type="entry name" value="vWA-like"/>
    <property type="match status" value="1"/>
</dbReference>
<dbReference type="InterPro" id="IPR006896">
    <property type="entry name" value="Sec23/24_trunk_dom"/>
</dbReference>
<feature type="domain" description="Zinc finger Sec23/Sec24-type" evidence="15">
    <location>
        <begin position="568"/>
        <end position="604"/>
    </location>
</feature>
<evidence type="ECO:0000256" key="12">
    <source>
        <dbReference type="ARBA" id="ARBA00023329"/>
    </source>
</evidence>
<evidence type="ECO:0000256" key="6">
    <source>
        <dbReference type="ARBA" id="ARBA00022490"/>
    </source>
</evidence>
<dbReference type="GO" id="GO:0008270">
    <property type="term" value="F:zinc ion binding"/>
    <property type="evidence" value="ECO:0007669"/>
    <property type="project" value="InterPro"/>
</dbReference>
<evidence type="ECO:0000256" key="4">
    <source>
        <dbReference type="ARBA" id="ARBA00008334"/>
    </source>
</evidence>
<dbReference type="FunFam" id="2.30.30.380:FF:000004">
    <property type="entry name" value="SEC24 homolog B, COPII coat complex component"/>
    <property type="match status" value="1"/>
</dbReference>
<feature type="compositionally biased region" description="Low complexity" evidence="13">
    <location>
        <begin position="17"/>
        <end position="34"/>
    </location>
</feature>
<dbReference type="CDD" id="cd01479">
    <property type="entry name" value="Sec24-like"/>
    <property type="match status" value="1"/>
</dbReference>
<comment type="subcellular location">
    <subcellularLocation>
        <location evidence="1">Cytoplasmic vesicle</location>
        <location evidence="1">COPII-coated vesicle membrane</location>
        <topology evidence="1">Peripheral membrane protein</topology>
        <orientation evidence="1">Cytoplasmic side</orientation>
    </subcellularLocation>
    <subcellularLocation>
        <location evidence="3">Endoplasmic reticulum membrane</location>
        <topology evidence="3">Peripheral membrane protein</topology>
        <orientation evidence="3">Cytoplasmic side</orientation>
    </subcellularLocation>
    <subcellularLocation>
        <location evidence="2">Golgi apparatus membrane</location>
    </subcellularLocation>
</comment>
<evidence type="ECO:0000256" key="2">
    <source>
        <dbReference type="ARBA" id="ARBA00004394"/>
    </source>
</evidence>
<feature type="domain" description="Gelsolin-like" evidence="14">
    <location>
        <begin position="1106"/>
        <end position="1180"/>
    </location>
</feature>
<dbReference type="InterPro" id="IPR041742">
    <property type="entry name" value="Sec24-like_trunk_dom"/>
</dbReference>
<keyword evidence="11" id="KW-0472">Membrane</keyword>
<dbReference type="GO" id="GO:0070971">
    <property type="term" value="C:endoplasmic reticulum exit site"/>
    <property type="evidence" value="ECO:0007669"/>
    <property type="project" value="TreeGrafter"/>
</dbReference>
<evidence type="ECO:0000259" key="17">
    <source>
        <dbReference type="Pfam" id="PF04815"/>
    </source>
</evidence>
<keyword evidence="9" id="KW-0653">Protein transport</keyword>